<feature type="compositionally biased region" description="Low complexity" evidence="1">
    <location>
        <begin position="142"/>
        <end position="155"/>
    </location>
</feature>
<gene>
    <name evidence="2" type="ORF">PIIN_08275</name>
</gene>
<feature type="region of interest" description="Disordered" evidence="1">
    <location>
        <begin position="71"/>
        <end position="92"/>
    </location>
</feature>
<feature type="compositionally biased region" description="Acidic residues" evidence="1">
    <location>
        <begin position="439"/>
        <end position="448"/>
    </location>
</feature>
<feature type="region of interest" description="Disordered" evidence="1">
    <location>
        <begin position="346"/>
        <end position="448"/>
    </location>
</feature>
<organism evidence="2 3">
    <name type="scientific">Serendipita indica (strain DSM 11827)</name>
    <name type="common">Root endophyte fungus</name>
    <name type="synonym">Piriformospora indica</name>
    <dbReference type="NCBI Taxonomy" id="1109443"/>
    <lineage>
        <taxon>Eukaryota</taxon>
        <taxon>Fungi</taxon>
        <taxon>Dikarya</taxon>
        <taxon>Basidiomycota</taxon>
        <taxon>Agaricomycotina</taxon>
        <taxon>Agaricomycetes</taxon>
        <taxon>Sebacinales</taxon>
        <taxon>Serendipitaceae</taxon>
        <taxon>Serendipita</taxon>
    </lineage>
</organism>
<keyword evidence="3" id="KW-1185">Reference proteome</keyword>
<dbReference type="STRING" id="1109443.G4TSM9"/>
<accession>G4TSM9</accession>
<dbReference type="AlphaFoldDB" id="G4TSM9"/>
<dbReference type="OrthoDB" id="10255964at2759"/>
<feature type="compositionally biased region" description="Polar residues" evidence="1">
    <location>
        <begin position="369"/>
        <end position="383"/>
    </location>
</feature>
<proteinExistence type="predicted"/>
<evidence type="ECO:0000256" key="1">
    <source>
        <dbReference type="SAM" id="MobiDB-lite"/>
    </source>
</evidence>
<protein>
    <recommendedName>
        <fullName evidence="4">VHS domain-containing protein</fullName>
    </recommendedName>
</protein>
<dbReference type="Proteomes" id="UP000007148">
    <property type="component" value="Unassembled WGS sequence"/>
</dbReference>
<dbReference type="InterPro" id="IPR008942">
    <property type="entry name" value="ENTH_VHS"/>
</dbReference>
<dbReference type="HOGENOM" id="CLU_611270_0_0_1"/>
<reference evidence="2 3" key="1">
    <citation type="journal article" date="2011" name="PLoS Pathog.">
        <title>Endophytic Life Strategies Decoded by Genome and Transcriptome Analyses of the Mutualistic Root Symbiont Piriformospora indica.</title>
        <authorList>
            <person name="Zuccaro A."/>
            <person name="Lahrmann U."/>
            <person name="Guldener U."/>
            <person name="Langen G."/>
            <person name="Pfiffi S."/>
            <person name="Biedenkopf D."/>
            <person name="Wong P."/>
            <person name="Samans B."/>
            <person name="Grimm C."/>
            <person name="Basiewicz M."/>
            <person name="Murat C."/>
            <person name="Martin F."/>
            <person name="Kogel K.H."/>
        </authorList>
    </citation>
    <scope>NUCLEOTIDE SEQUENCE [LARGE SCALE GENOMIC DNA]</scope>
    <source>
        <strain evidence="2 3">DSM 11827</strain>
    </source>
</reference>
<name>G4TSM9_SERID</name>
<dbReference type="EMBL" id="CAFZ01000302">
    <property type="protein sequence ID" value="CCA74322.1"/>
    <property type="molecule type" value="Genomic_DNA"/>
</dbReference>
<dbReference type="InParanoid" id="G4TSM9"/>
<evidence type="ECO:0000313" key="2">
    <source>
        <dbReference type="EMBL" id="CCA74322.1"/>
    </source>
</evidence>
<evidence type="ECO:0008006" key="4">
    <source>
        <dbReference type="Google" id="ProtNLM"/>
    </source>
</evidence>
<comment type="caution">
    <text evidence="2">The sequence shown here is derived from an EMBL/GenBank/DDBJ whole genome shotgun (WGS) entry which is preliminary data.</text>
</comment>
<dbReference type="SUPFAM" id="SSF48464">
    <property type="entry name" value="ENTH/VHS domain"/>
    <property type="match status" value="1"/>
</dbReference>
<feature type="region of interest" description="Disordered" evidence="1">
    <location>
        <begin position="1"/>
        <end position="27"/>
    </location>
</feature>
<evidence type="ECO:0000313" key="3">
    <source>
        <dbReference type="Proteomes" id="UP000007148"/>
    </source>
</evidence>
<sequence length="448" mass="49110">MDPHPDPSDSQGRLATHHATATPLRSNGSVRETVIAFDPNHNQPLGWRIPEQPRPGMIKLSVMEIAATLVSASEPAAQSSTSPSRRSSRGEDISEIIPYYHTSSDISEHSSDHTQEGDCWEDWEDAPITTNPAQSHDDEYSPPDSLSSSQCSSPSLTHVSPPDSPLPERYTQVLDSVLNDRPTVHLSAENTFKNGVIQLMGRVEPLHHDYEIIDGLIEDIVYGQPISGWDFQLIELLGKNIAGNPSLAHTACDSLQFYLSSDSVRDQLIAVALWSLLLQHSRTLFISCTIHSGFLKSLEGIVLNKFTTPPVREFIIMVLGAAAFKSGSTRYGREVRATWGKVRPPWRPRQGMESWPDVSTLPPLDVPQEFSNPASALSVPTKTSEPESRGPLTGLGLSRSIQVVREDSEVSPINGEPHAVIRPEDNPDSSVAETTGYLDSDDDHLELG</sequence>
<feature type="region of interest" description="Disordered" evidence="1">
    <location>
        <begin position="123"/>
        <end position="168"/>
    </location>
</feature>